<proteinExistence type="inferred from homology"/>
<evidence type="ECO:0000259" key="9">
    <source>
        <dbReference type="Pfam" id="PF00857"/>
    </source>
</evidence>
<dbReference type="InterPro" id="IPR036380">
    <property type="entry name" value="Isochorismatase-like_sf"/>
</dbReference>
<sequence>MTAPQTPNPASGTEVGAETATETGTPPTPSKALLVVDVQNDFVEGGSLGVEGGRDVARRISEHLAAHADEYAVIAASRDWHLGEGTNGGHFHAPGEEPDFVQTWPVHCVQGHEGSEYAPELVTDAVTHHVVKGMGEPAYSAFEGVTEDGARLLDVLSEAGVREVEVAGIATDYCVRATALDAARAGLFVRLLPGLHAGVAKESSEAALAELAQAGVDVAEVEA</sequence>
<evidence type="ECO:0000256" key="4">
    <source>
        <dbReference type="ARBA" id="ARBA00022801"/>
    </source>
</evidence>
<reference evidence="10" key="1">
    <citation type="submission" date="2021-01" db="EMBL/GenBank/DDBJ databases">
        <title>Novel species in genus Nocardioides.</title>
        <authorList>
            <person name="Zhang G."/>
        </authorList>
    </citation>
    <scope>NUCLEOTIDE SEQUENCE</scope>
    <source>
        <strain evidence="10">Zg-536</strain>
    </source>
</reference>
<keyword evidence="2" id="KW-0662">Pyridine nucleotide biosynthesis</keyword>
<name>A0A938Y6B9_9ACTN</name>
<organism evidence="10 11">
    <name type="scientific">Nocardioides faecalis</name>
    <dbReference type="NCBI Taxonomy" id="2803858"/>
    <lineage>
        <taxon>Bacteria</taxon>
        <taxon>Bacillati</taxon>
        <taxon>Actinomycetota</taxon>
        <taxon>Actinomycetes</taxon>
        <taxon>Propionibacteriales</taxon>
        <taxon>Nocardioidaceae</taxon>
        <taxon>Nocardioides</taxon>
    </lineage>
</organism>
<dbReference type="PANTHER" id="PTHR11080">
    <property type="entry name" value="PYRAZINAMIDASE/NICOTINAMIDASE"/>
    <property type="match status" value="1"/>
</dbReference>
<dbReference type="InterPro" id="IPR052347">
    <property type="entry name" value="Isochorismatase_Nicotinamidase"/>
</dbReference>
<dbReference type="SUPFAM" id="SSF52499">
    <property type="entry name" value="Isochorismatase-like hydrolases"/>
    <property type="match status" value="1"/>
</dbReference>
<evidence type="ECO:0000256" key="6">
    <source>
        <dbReference type="ARBA" id="ARBA00039017"/>
    </source>
</evidence>
<dbReference type="Proteomes" id="UP000663791">
    <property type="component" value="Unassembled WGS sequence"/>
</dbReference>
<feature type="compositionally biased region" description="Low complexity" evidence="8">
    <location>
        <begin position="10"/>
        <end position="25"/>
    </location>
</feature>
<comment type="pathway">
    <text evidence="5">Cofactor biosynthesis; nicotinate biosynthesis; nicotinate from nicotinamide: step 1/1.</text>
</comment>
<evidence type="ECO:0000256" key="5">
    <source>
        <dbReference type="ARBA" id="ARBA00037900"/>
    </source>
</evidence>
<evidence type="ECO:0000256" key="2">
    <source>
        <dbReference type="ARBA" id="ARBA00022642"/>
    </source>
</evidence>
<evidence type="ECO:0000256" key="3">
    <source>
        <dbReference type="ARBA" id="ARBA00022723"/>
    </source>
</evidence>
<protein>
    <recommendedName>
        <fullName evidence="6">nicotinamidase</fullName>
        <ecNumber evidence="6">3.5.1.19</ecNumber>
    </recommendedName>
    <alternativeName>
        <fullName evidence="7">Nicotinamide deamidase</fullName>
    </alternativeName>
</protein>
<dbReference type="Pfam" id="PF00857">
    <property type="entry name" value="Isochorismatase"/>
    <property type="match status" value="1"/>
</dbReference>
<dbReference type="RefSeq" id="WP_205291569.1">
    <property type="nucleotide sequence ID" value="NZ_CP074406.1"/>
</dbReference>
<comment type="caution">
    <text evidence="10">The sequence shown here is derived from an EMBL/GenBank/DDBJ whole genome shotgun (WGS) entry which is preliminary data.</text>
</comment>
<gene>
    <name evidence="10" type="ORF">JK386_09155</name>
</gene>
<dbReference type="EMBL" id="JAERTX010000007">
    <property type="protein sequence ID" value="MBM9460070.1"/>
    <property type="molecule type" value="Genomic_DNA"/>
</dbReference>
<dbReference type="GO" id="GO:0019363">
    <property type="term" value="P:pyridine nucleotide biosynthetic process"/>
    <property type="evidence" value="ECO:0007669"/>
    <property type="project" value="UniProtKB-KW"/>
</dbReference>
<dbReference type="GO" id="GO:0008936">
    <property type="term" value="F:nicotinamidase activity"/>
    <property type="evidence" value="ECO:0007669"/>
    <property type="project" value="UniProtKB-EC"/>
</dbReference>
<feature type="region of interest" description="Disordered" evidence="8">
    <location>
        <begin position="1"/>
        <end position="30"/>
    </location>
</feature>
<evidence type="ECO:0000256" key="7">
    <source>
        <dbReference type="ARBA" id="ARBA00043224"/>
    </source>
</evidence>
<dbReference type="AlphaFoldDB" id="A0A938Y6B9"/>
<dbReference type="EC" id="3.5.1.19" evidence="6"/>
<evidence type="ECO:0000256" key="1">
    <source>
        <dbReference type="ARBA" id="ARBA00006336"/>
    </source>
</evidence>
<dbReference type="GO" id="GO:0046872">
    <property type="term" value="F:metal ion binding"/>
    <property type="evidence" value="ECO:0007669"/>
    <property type="project" value="UniProtKB-KW"/>
</dbReference>
<dbReference type="InterPro" id="IPR000868">
    <property type="entry name" value="Isochorismatase-like_dom"/>
</dbReference>
<keyword evidence="4" id="KW-0378">Hydrolase</keyword>
<accession>A0A938Y6B9</accession>
<evidence type="ECO:0000313" key="11">
    <source>
        <dbReference type="Proteomes" id="UP000663791"/>
    </source>
</evidence>
<keyword evidence="3" id="KW-0479">Metal-binding</keyword>
<dbReference type="PANTHER" id="PTHR11080:SF2">
    <property type="entry name" value="LD05707P"/>
    <property type="match status" value="1"/>
</dbReference>
<keyword evidence="11" id="KW-1185">Reference proteome</keyword>
<dbReference type="Gene3D" id="3.40.50.850">
    <property type="entry name" value="Isochorismatase-like"/>
    <property type="match status" value="1"/>
</dbReference>
<evidence type="ECO:0000256" key="8">
    <source>
        <dbReference type="SAM" id="MobiDB-lite"/>
    </source>
</evidence>
<feature type="domain" description="Isochorismatase-like" evidence="9">
    <location>
        <begin position="32"/>
        <end position="222"/>
    </location>
</feature>
<evidence type="ECO:0000313" key="10">
    <source>
        <dbReference type="EMBL" id="MBM9460070.1"/>
    </source>
</evidence>
<comment type="similarity">
    <text evidence="1">Belongs to the isochorismatase family.</text>
</comment>